<feature type="domain" description="FHA" evidence="1">
    <location>
        <begin position="28"/>
        <end position="78"/>
    </location>
</feature>
<comment type="caution">
    <text evidence="2">The sequence shown here is derived from an EMBL/GenBank/DDBJ whole genome shotgun (WGS) entry which is preliminary data.</text>
</comment>
<evidence type="ECO:0000313" key="3">
    <source>
        <dbReference type="Proteomes" id="UP000637423"/>
    </source>
</evidence>
<dbReference type="InterPro" id="IPR017735">
    <property type="entry name" value="T6SS_FHA"/>
</dbReference>
<evidence type="ECO:0000313" key="2">
    <source>
        <dbReference type="EMBL" id="GGC78449.1"/>
    </source>
</evidence>
<sequence>MPITLRVQTYRNEAFPQQVVKRFDQLGGAIGRAVGNDLVLEDPSKYISRVHAKIDFQDAVYYLTDVGSNPSLINDRPVGSGRQMPLSDGDRLNIGEYQLLVSVTPEAVPLPPSPLQEQTVAPISPAADVPVSIDDSLSGAKILDVGGGFDNASFDPLGVNLFDAPAQSLASYPPSKQSAVPAAEAFWIPEQQPATPAFRGAESDHISPEIQAFQMPAGTPFIPAAPAVPSSAMAIPDDYDPLADYLPPRLPTQQAAPIPPLAQVPPASAMLPPVIEPVPVPPPVFIPEPQPVAEAADPELQTKIDSAATMIPAAKTPPAPAPALPAEVASSAAAVASSAPAAPVAVPVRPVPAAAAAAAAAAPVASNDEVIQALLRGLGMPDLKTNRSAVELAELAGAMLREATNGTMGVLMARAMTKRESRLEMTMIASQANNPLKFFPDADSALTQMLSNSLAGYMTPVRSYANAYDDLKAHELAILAGMRAALSGVLQRFDPAAIEERLQVPTVMDKMLAANRKAKMWDRLVDLYKEISSEADDDFQRLFGEKFAIAYEEQIQRLRQGRR</sequence>
<dbReference type="InterPro" id="IPR046883">
    <property type="entry name" value="T6SS_FHA_C"/>
</dbReference>
<gene>
    <name evidence="2" type="primary">fha1</name>
    <name evidence="2" type="ORF">GCM10011396_27040</name>
</gene>
<dbReference type="PROSITE" id="PS50006">
    <property type="entry name" value="FHA_DOMAIN"/>
    <property type="match status" value="1"/>
</dbReference>
<dbReference type="RefSeq" id="WP_188566537.1">
    <property type="nucleotide sequence ID" value="NZ_BMED01000002.1"/>
</dbReference>
<dbReference type="InterPro" id="IPR000253">
    <property type="entry name" value="FHA_dom"/>
</dbReference>
<dbReference type="Pfam" id="PF20232">
    <property type="entry name" value="T6SS_FHA_C"/>
    <property type="match status" value="1"/>
</dbReference>
<dbReference type="CDD" id="cd00060">
    <property type="entry name" value="FHA"/>
    <property type="match status" value="1"/>
</dbReference>
<proteinExistence type="predicted"/>
<protein>
    <submittedName>
        <fullName evidence="2">Phosphopeptide-binding protein</fullName>
    </submittedName>
</protein>
<keyword evidence="3" id="KW-1185">Reference proteome</keyword>
<dbReference type="AlphaFoldDB" id="A0A916UMB2"/>
<dbReference type="Proteomes" id="UP000637423">
    <property type="component" value="Unassembled WGS sequence"/>
</dbReference>
<dbReference type="NCBIfam" id="TIGR03354">
    <property type="entry name" value="VI_FHA"/>
    <property type="match status" value="1"/>
</dbReference>
<reference evidence="2" key="2">
    <citation type="submission" date="2020-09" db="EMBL/GenBank/DDBJ databases">
        <authorList>
            <person name="Sun Q."/>
            <person name="Zhou Y."/>
        </authorList>
    </citation>
    <scope>NUCLEOTIDE SEQUENCE</scope>
    <source>
        <strain evidence="2">CGMCC 1.10998</strain>
    </source>
</reference>
<name>A0A916UMB2_9BURK</name>
<dbReference type="InterPro" id="IPR008984">
    <property type="entry name" value="SMAD_FHA_dom_sf"/>
</dbReference>
<accession>A0A916UMB2</accession>
<organism evidence="2 3">
    <name type="scientific">Undibacterium terreum</name>
    <dbReference type="NCBI Taxonomy" id="1224302"/>
    <lineage>
        <taxon>Bacteria</taxon>
        <taxon>Pseudomonadati</taxon>
        <taxon>Pseudomonadota</taxon>
        <taxon>Betaproteobacteria</taxon>
        <taxon>Burkholderiales</taxon>
        <taxon>Oxalobacteraceae</taxon>
        <taxon>Undibacterium</taxon>
    </lineage>
</organism>
<dbReference type="SMART" id="SM00240">
    <property type="entry name" value="FHA"/>
    <property type="match status" value="1"/>
</dbReference>
<dbReference type="SUPFAM" id="SSF49879">
    <property type="entry name" value="SMAD/FHA domain"/>
    <property type="match status" value="1"/>
</dbReference>
<dbReference type="EMBL" id="BMED01000002">
    <property type="protein sequence ID" value="GGC78449.1"/>
    <property type="molecule type" value="Genomic_DNA"/>
</dbReference>
<reference evidence="2" key="1">
    <citation type="journal article" date="2014" name="Int. J. Syst. Evol. Microbiol.">
        <title>Complete genome sequence of Corynebacterium casei LMG S-19264T (=DSM 44701T), isolated from a smear-ripened cheese.</title>
        <authorList>
            <consortium name="US DOE Joint Genome Institute (JGI-PGF)"/>
            <person name="Walter F."/>
            <person name="Albersmeier A."/>
            <person name="Kalinowski J."/>
            <person name="Ruckert C."/>
        </authorList>
    </citation>
    <scope>NUCLEOTIDE SEQUENCE</scope>
    <source>
        <strain evidence="2">CGMCC 1.10998</strain>
    </source>
</reference>
<dbReference type="Gene3D" id="2.60.200.20">
    <property type="match status" value="1"/>
</dbReference>
<dbReference type="Pfam" id="PF00498">
    <property type="entry name" value="FHA"/>
    <property type="match status" value="1"/>
</dbReference>
<evidence type="ECO:0000259" key="1">
    <source>
        <dbReference type="PROSITE" id="PS50006"/>
    </source>
</evidence>